<dbReference type="EMBL" id="CM000208">
    <property type="protein sequence ID" value="EAN78356.1"/>
    <property type="molecule type" value="Genomic_DNA"/>
</dbReference>
<dbReference type="Proteomes" id="UP000008524">
    <property type="component" value="Chromosome 10"/>
</dbReference>
<feature type="transmembrane region" description="Helical" evidence="1">
    <location>
        <begin position="51"/>
        <end position="72"/>
    </location>
</feature>
<feature type="transmembrane region" description="Helical" evidence="1">
    <location>
        <begin position="132"/>
        <end position="152"/>
    </location>
</feature>
<evidence type="ECO:0000313" key="3">
    <source>
        <dbReference type="Proteomes" id="UP000008524"/>
    </source>
</evidence>
<keyword evidence="3" id="KW-1185">Reference proteome</keyword>
<dbReference type="AlphaFoldDB" id="Q38A14"/>
<evidence type="ECO:0000256" key="1">
    <source>
        <dbReference type="SAM" id="Phobius"/>
    </source>
</evidence>
<dbReference type="PaxDb" id="5691-EAN78356"/>
<dbReference type="VEuPathDB" id="TriTrypDB:Tb927.10.9610"/>
<sequence length="165" mass="19903">MQDERETRGDRVRLCRGKHMISVYSFHPSYHRQKHMWMKISLRGEVQAEHLIVFLSYCMYVILCLHFVRATLPPFRSLSPLPVRSHHMLHIFLPCRTRMWWWLCGKEEEGVAVGRVMYIYIYIYNKYATRAEIIPCTFWFCSFGSFFCFYLCSLTRHNTARLAFK</sequence>
<keyword evidence="1" id="KW-0472">Membrane</keyword>
<reference evidence="2 3" key="2">
    <citation type="journal article" date="2005" name="Science">
        <title>The genome of the African trypanosome Trypanosoma brucei.</title>
        <authorList>
            <person name="Berriman M."/>
            <person name="Ghedin E."/>
            <person name="Hertz-Fowler C."/>
            <person name="Blandin G."/>
            <person name="Renauld H."/>
            <person name="Bartholomeu D.C."/>
            <person name="Lennard N.J."/>
            <person name="Caler E."/>
            <person name="Hamlin N.E."/>
            <person name="Haas B."/>
            <person name="Bohme U."/>
            <person name="Hannick L."/>
            <person name="Aslett M.A."/>
            <person name="Shallom J."/>
            <person name="Marcello L."/>
            <person name="Hou L."/>
            <person name="Wickstead B."/>
            <person name="Alsmark U.C."/>
            <person name="Arrowsmith C."/>
            <person name="Atkin R.J."/>
            <person name="Barron A.J."/>
            <person name="Bringaud F."/>
            <person name="Brooks K."/>
            <person name="Carrington M."/>
            <person name="Cherevach I."/>
            <person name="Chillingworth T.J."/>
            <person name="Churcher C."/>
            <person name="Clark L.N."/>
            <person name="Corton C.H."/>
            <person name="Cronin A."/>
            <person name="Davies R.M."/>
            <person name="Doggett J."/>
            <person name="Djikeng A."/>
            <person name="Feldblyum T."/>
            <person name="Field M.C."/>
            <person name="Fraser A."/>
            <person name="Goodhead I."/>
            <person name="Hance Z."/>
            <person name="Harper D."/>
            <person name="Harris B.R."/>
            <person name="Hauser H."/>
            <person name="Hostetler J."/>
            <person name="Ivens A."/>
            <person name="Jagels K."/>
            <person name="Johnson D."/>
            <person name="Johnson J."/>
            <person name="Jones K."/>
            <person name="Kerhornou A.X."/>
            <person name="Koo H."/>
            <person name="Larke N."/>
            <person name="Landfear S."/>
            <person name="Larkin C."/>
            <person name="Leech V."/>
            <person name="Line A."/>
            <person name="Lord A."/>
            <person name="Macleod A."/>
            <person name="Mooney P.J."/>
            <person name="Moule S."/>
            <person name="Martin D.M."/>
            <person name="Morgan G.W."/>
            <person name="Mungall K."/>
            <person name="Norbertczak H."/>
            <person name="Ormond D."/>
            <person name="Pai G."/>
            <person name="Peacock C.S."/>
            <person name="Peterson J."/>
            <person name="Quail M.A."/>
            <person name="Rabbinowitsch E."/>
            <person name="Rajandream M.A."/>
            <person name="Reitter C."/>
            <person name="Salzberg S.L."/>
            <person name="Sanders M."/>
            <person name="Schobel S."/>
            <person name="Sharp S."/>
            <person name="Simmonds M."/>
            <person name="Simpson A.J."/>
            <person name="Tallon L."/>
            <person name="Turner C.M."/>
            <person name="Tait A."/>
            <person name="Tivey A.R."/>
            <person name="Van Aken S."/>
            <person name="Walker D."/>
            <person name="Wanless D."/>
            <person name="Wang S."/>
            <person name="White B."/>
            <person name="White O."/>
            <person name="Whitehead S."/>
            <person name="Woodward J."/>
            <person name="Wortman J."/>
            <person name="Adams M.D."/>
            <person name="Embley T.M."/>
            <person name="Gull K."/>
            <person name="Ullu E."/>
            <person name="Barry J.D."/>
            <person name="Fairlamb A.H."/>
            <person name="Opperdoes F."/>
            <person name="Barrell B.G."/>
            <person name="Donelson J.E."/>
            <person name="Hall N."/>
            <person name="Fraser C.M."/>
            <person name="Melville S.E."/>
            <person name="El-Sayed N.M."/>
        </authorList>
    </citation>
    <scope>NUCLEOTIDE SEQUENCE [LARGE SCALE GENOMIC DNA]</scope>
    <source>
        <strain evidence="2 3">927/4 GUTat10.1</strain>
    </source>
</reference>
<reference evidence="2 3" key="1">
    <citation type="journal article" date="2005" name="Science">
        <title>Comparative genomics of trypanosomatid parasitic protozoa.</title>
        <authorList>
            <person name="El-Sayed N.M."/>
            <person name="Myler P.J."/>
            <person name="Blandin G."/>
            <person name="Berriman M."/>
            <person name="Crabtree J."/>
            <person name="Aggarwal G."/>
            <person name="Caler E."/>
            <person name="Renauld H."/>
            <person name="Worthey E.A."/>
            <person name="Hertz-Fowler C."/>
            <person name="Ghedin E."/>
            <person name="Peacock C."/>
            <person name="Bartholomeu D.C."/>
            <person name="Haas B.J."/>
            <person name="Tran A.N."/>
            <person name="Wortman J.R."/>
            <person name="Alsmark U.C."/>
            <person name="Angiuoli S."/>
            <person name="Anupama A."/>
            <person name="Badger J."/>
            <person name="Bringaud F."/>
            <person name="Cadag E."/>
            <person name="Carlton J.M."/>
            <person name="Cerqueira G.C."/>
            <person name="Creasy T."/>
            <person name="Delcher A.L."/>
            <person name="Djikeng A."/>
            <person name="Embley T.M."/>
            <person name="Hauser C."/>
            <person name="Ivens A.C."/>
            <person name="Kummerfeld S.K."/>
            <person name="Pereira-Leal J.B."/>
            <person name="Nilsson D."/>
            <person name="Peterson J."/>
            <person name="Salzberg S.L."/>
            <person name="Shallom J."/>
            <person name="Silva J.C."/>
            <person name="Sundaram J."/>
            <person name="Westenberger S."/>
            <person name="White O."/>
            <person name="Melville S.E."/>
            <person name="Donelson J.E."/>
            <person name="Andersson B."/>
            <person name="Stuart K.D."/>
            <person name="Hall N."/>
        </authorList>
    </citation>
    <scope>NUCLEOTIDE SEQUENCE [LARGE SCALE GENOMIC DNA]</scope>
    <source>
        <strain evidence="2 3">927/4 GUTat10.1</strain>
    </source>
</reference>
<accession>Q38A14</accession>
<dbReference type="GeneID" id="3662590"/>
<keyword evidence="1" id="KW-0812">Transmembrane</keyword>
<proteinExistence type="predicted"/>
<organism evidence="2 3">
    <name type="scientific">Trypanosoma brucei brucei (strain 927/4 GUTat10.1)</name>
    <dbReference type="NCBI Taxonomy" id="185431"/>
    <lineage>
        <taxon>Eukaryota</taxon>
        <taxon>Discoba</taxon>
        <taxon>Euglenozoa</taxon>
        <taxon>Kinetoplastea</taxon>
        <taxon>Metakinetoplastina</taxon>
        <taxon>Trypanosomatida</taxon>
        <taxon>Trypanosomatidae</taxon>
        <taxon>Trypanosoma</taxon>
    </lineage>
</organism>
<dbReference type="GO" id="GO:0005737">
    <property type="term" value="C:cytoplasm"/>
    <property type="evidence" value="ECO:0006056"/>
    <property type="project" value="Others"/>
</dbReference>
<protein>
    <submittedName>
        <fullName evidence="2">Uncharacterized protein</fullName>
    </submittedName>
</protein>
<gene>
    <name evidence="2" type="ORF">Tb10.6k15.0750</name>
</gene>
<evidence type="ECO:0000313" key="2">
    <source>
        <dbReference type="EMBL" id="EAN78356.1"/>
    </source>
</evidence>
<dbReference type="RefSeq" id="XP_823184.1">
    <property type="nucleotide sequence ID" value="XM_818091.1"/>
</dbReference>
<dbReference type="InParanoid" id="Q38A14"/>
<name>Q38A14_TRYB2</name>
<dbReference type="KEGG" id="tbr:Tb10.6k15.0750"/>
<keyword evidence="1" id="KW-1133">Transmembrane helix</keyword>